<organism evidence="1 2">
    <name type="scientific">Pelotomaculum schinkii</name>
    <dbReference type="NCBI Taxonomy" id="78350"/>
    <lineage>
        <taxon>Bacteria</taxon>
        <taxon>Bacillati</taxon>
        <taxon>Bacillota</taxon>
        <taxon>Clostridia</taxon>
        <taxon>Eubacteriales</taxon>
        <taxon>Desulfotomaculaceae</taxon>
        <taxon>Pelotomaculum</taxon>
    </lineage>
</organism>
<proteinExistence type="predicted"/>
<evidence type="ECO:0000313" key="2">
    <source>
        <dbReference type="Proteomes" id="UP000298324"/>
    </source>
</evidence>
<dbReference type="RefSeq" id="WP_134218040.1">
    <property type="nucleotide sequence ID" value="NZ_QFGA01000001.1"/>
</dbReference>
<gene>
    <name evidence="1" type="ORF">Psch_01343</name>
</gene>
<accession>A0A4Y7RFK8</accession>
<name>A0A4Y7RFK8_9FIRM</name>
<keyword evidence="2" id="KW-1185">Reference proteome</keyword>
<comment type="caution">
    <text evidence="1">The sequence shown here is derived from an EMBL/GenBank/DDBJ whole genome shotgun (WGS) entry which is preliminary data.</text>
</comment>
<protein>
    <submittedName>
        <fullName evidence="1">Uncharacterized protein</fullName>
    </submittedName>
</protein>
<dbReference type="AlphaFoldDB" id="A0A4Y7RFK8"/>
<reference evidence="1 2" key="1">
    <citation type="journal article" date="2018" name="Environ. Microbiol.">
        <title>Novel energy conservation strategies and behaviour of Pelotomaculum schinkii driving syntrophic propionate catabolism.</title>
        <authorList>
            <person name="Hidalgo-Ahumada C.A.P."/>
            <person name="Nobu M.K."/>
            <person name="Narihiro T."/>
            <person name="Tamaki H."/>
            <person name="Liu W.T."/>
            <person name="Kamagata Y."/>
            <person name="Stams A.J.M."/>
            <person name="Imachi H."/>
            <person name="Sousa D.Z."/>
        </authorList>
    </citation>
    <scope>NUCLEOTIDE SEQUENCE [LARGE SCALE GENOMIC DNA]</scope>
    <source>
        <strain evidence="1 2">HH</strain>
    </source>
</reference>
<evidence type="ECO:0000313" key="1">
    <source>
        <dbReference type="EMBL" id="TEB07788.1"/>
    </source>
</evidence>
<dbReference type="Proteomes" id="UP000298324">
    <property type="component" value="Unassembled WGS sequence"/>
</dbReference>
<sequence>MFNSQKKGVKTEEISGLALALVLDRCFIDLFDLWESDNKPLRRFRPQQSLPAKKQVARVAGKEVFLSRF</sequence>
<dbReference type="EMBL" id="QFGA01000001">
    <property type="protein sequence ID" value="TEB07788.1"/>
    <property type="molecule type" value="Genomic_DNA"/>
</dbReference>